<sequence>MGDAIWRKQSCDLAFRFGGYSYQDRVRLCFIQHPNNYRGNVVDKALLDAGYRAYTGEKIDVYFNTAICKHSGNCVRGSAKLFNLKRKPWIIPDEVDVETVVHVIDTCPSGALKYRQK</sequence>
<protein>
    <submittedName>
        <fullName evidence="2">YjdI</fullName>
    </submittedName>
</protein>
<gene>
    <name evidence="2" type="primary">yjdI</name>
    <name evidence="2" type="ORF">EcWSU1_03665</name>
</gene>
<dbReference type="HOGENOM" id="CLU_2081123_0_0_6"/>
<organism evidence="2 3">
    <name type="scientific">Enterobacter ludwigii</name>
    <dbReference type="NCBI Taxonomy" id="299767"/>
    <lineage>
        <taxon>Bacteria</taxon>
        <taxon>Pseudomonadati</taxon>
        <taxon>Pseudomonadota</taxon>
        <taxon>Gammaproteobacteria</taxon>
        <taxon>Enterobacterales</taxon>
        <taxon>Enterobacteriaceae</taxon>
        <taxon>Enterobacter</taxon>
        <taxon>Enterobacter cloacae complex</taxon>
    </lineage>
</organism>
<dbReference type="InterPro" id="IPR010693">
    <property type="entry name" value="Divergent_4Fe-4S_mono-cluster"/>
</dbReference>
<dbReference type="eggNOG" id="COG3592">
    <property type="taxonomic scope" value="Bacteria"/>
</dbReference>
<dbReference type="KEGG" id="eec:EcWSU1_03665"/>
<evidence type="ECO:0000313" key="3">
    <source>
        <dbReference type="Proteomes" id="UP000007838"/>
    </source>
</evidence>
<name>G8LD87_9ENTR</name>
<feature type="domain" description="Divergent 4Fe-4S mono-cluster" evidence="1">
    <location>
        <begin position="54"/>
        <end position="117"/>
    </location>
</feature>
<dbReference type="AlphaFoldDB" id="G8LD87"/>
<evidence type="ECO:0000313" key="2">
    <source>
        <dbReference type="EMBL" id="AEW75093.1"/>
    </source>
</evidence>
<dbReference type="Proteomes" id="UP000007838">
    <property type="component" value="Chromosome"/>
</dbReference>
<dbReference type="Pfam" id="PF06902">
    <property type="entry name" value="Fer4_19"/>
    <property type="match status" value="1"/>
</dbReference>
<proteinExistence type="predicted"/>
<accession>G8LD87</accession>
<reference evidence="2 3" key="1">
    <citation type="journal article" date="2011" name="Stand. Genomic Sci.">
        <title>Complete genome of the onion pathogen Enterobacter cloacae EcWSU1.</title>
        <authorList>
            <person name="Humann J.L."/>
            <person name="Wildung M."/>
            <person name="Cheng C.H."/>
            <person name="Lee T."/>
            <person name="Stewart J.E."/>
            <person name="Drew J.C."/>
            <person name="Triplett E.W."/>
            <person name="Main D."/>
            <person name="Schroeder B.K."/>
        </authorList>
    </citation>
    <scope>NUCLEOTIDE SEQUENCE [LARGE SCALE GENOMIC DNA]</scope>
    <source>
        <strain evidence="2 3">EcWSU1</strain>
    </source>
</reference>
<dbReference type="EMBL" id="CP002886">
    <property type="protein sequence ID" value="AEW75093.1"/>
    <property type="molecule type" value="Genomic_DNA"/>
</dbReference>
<evidence type="ECO:0000259" key="1">
    <source>
        <dbReference type="Pfam" id="PF06902"/>
    </source>
</evidence>